<feature type="domain" description="G-protein coupled receptors family 2 profile 2" evidence="9">
    <location>
        <begin position="147"/>
        <end position="398"/>
    </location>
</feature>
<dbReference type="InParanoid" id="W5KM38"/>
<reference evidence="11" key="2">
    <citation type="journal article" date="2014" name="Nat. Commun.">
        <title>The cavefish genome reveals candidate genes for eye loss.</title>
        <authorList>
            <person name="McGaugh S.E."/>
            <person name="Gross J.B."/>
            <person name="Aken B."/>
            <person name="Blin M."/>
            <person name="Borowsky R."/>
            <person name="Chalopin D."/>
            <person name="Hinaux H."/>
            <person name="Jeffery W.R."/>
            <person name="Keene A."/>
            <person name="Ma L."/>
            <person name="Minx P."/>
            <person name="Murphy D."/>
            <person name="O'Quin K.E."/>
            <person name="Retaux S."/>
            <person name="Rohner N."/>
            <person name="Searle S.M."/>
            <person name="Stahl B.A."/>
            <person name="Tabin C."/>
            <person name="Volff J.N."/>
            <person name="Yoshizawa M."/>
            <person name="Warren W.C."/>
        </authorList>
    </citation>
    <scope>NUCLEOTIDE SEQUENCE [LARGE SCALE GENOMIC DNA]</scope>
    <source>
        <strain evidence="11">female</strain>
    </source>
</reference>
<feature type="region of interest" description="Disordered" evidence="6">
    <location>
        <begin position="445"/>
        <end position="472"/>
    </location>
</feature>
<keyword evidence="4 7" id="KW-0472">Membrane</keyword>
<evidence type="ECO:0000256" key="4">
    <source>
        <dbReference type="ARBA" id="ARBA00023136"/>
    </source>
</evidence>
<dbReference type="GO" id="GO:0007189">
    <property type="term" value="P:adenylate cyclase-activating G protein-coupled receptor signaling pathway"/>
    <property type="evidence" value="ECO:0007669"/>
    <property type="project" value="TreeGrafter"/>
</dbReference>
<proteinExistence type="predicted"/>
<dbReference type="PROSITE" id="PS50261">
    <property type="entry name" value="G_PROTEIN_RECEP_F2_4"/>
    <property type="match status" value="1"/>
</dbReference>
<dbReference type="Ensembl" id="ENSAMXT00000008650.2">
    <property type="protein sequence ID" value="ENSAMXP00000008650.2"/>
    <property type="gene ID" value="ENSAMXG00000008419.2"/>
</dbReference>
<feature type="transmembrane region" description="Helical" evidence="7">
    <location>
        <begin position="376"/>
        <end position="397"/>
    </location>
</feature>
<evidence type="ECO:0000256" key="1">
    <source>
        <dbReference type="ARBA" id="ARBA00004141"/>
    </source>
</evidence>
<dbReference type="FunFam" id="1.20.1070.10:FF:000043">
    <property type="entry name" value="adhesion G-protein coupled receptor G2 isoform X1"/>
    <property type="match status" value="1"/>
</dbReference>
<dbReference type="eggNOG" id="KOG4193">
    <property type="taxonomic scope" value="Eukaryota"/>
</dbReference>
<dbReference type="Pfam" id="PF01825">
    <property type="entry name" value="GPS"/>
    <property type="match status" value="1"/>
</dbReference>
<reference evidence="10" key="4">
    <citation type="submission" date="2025-09" db="UniProtKB">
        <authorList>
            <consortium name="Ensembl"/>
        </authorList>
    </citation>
    <scope>IDENTIFICATION</scope>
</reference>
<dbReference type="InterPro" id="IPR017981">
    <property type="entry name" value="GPCR_2-like_7TM"/>
</dbReference>
<evidence type="ECO:0000256" key="3">
    <source>
        <dbReference type="ARBA" id="ARBA00022989"/>
    </source>
</evidence>
<feature type="transmembrane region" description="Helical" evidence="7">
    <location>
        <begin position="301"/>
        <end position="327"/>
    </location>
</feature>
<evidence type="ECO:0000259" key="9">
    <source>
        <dbReference type="PROSITE" id="PS50261"/>
    </source>
</evidence>
<comment type="subcellular location">
    <subcellularLocation>
        <location evidence="1">Membrane</location>
        <topology evidence="1">Multi-pass membrane protein</topology>
    </subcellularLocation>
</comment>
<feature type="compositionally biased region" description="Low complexity" evidence="6">
    <location>
        <begin position="445"/>
        <end position="462"/>
    </location>
</feature>
<feature type="transmembrane region" description="Helical" evidence="7">
    <location>
        <begin position="222"/>
        <end position="242"/>
    </location>
</feature>
<dbReference type="Pfam" id="PF00002">
    <property type="entry name" value="7tm_2"/>
    <property type="match status" value="1"/>
</dbReference>
<feature type="transmembrane region" description="Helical" evidence="7">
    <location>
        <begin position="254"/>
        <end position="274"/>
    </location>
</feature>
<dbReference type="PANTHER" id="PTHR12011:SF277">
    <property type="entry name" value="ADHESION G-PROTEIN COUPLED RECEPTOR G4"/>
    <property type="match status" value="1"/>
</dbReference>
<feature type="transmembrane region" description="Helical" evidence="7">
    <location>
        <begin position="348"/>
        <end position="370"/>
    </location>
</feature>
<dbReference type="GO" id="GO:0007166">
    <property type="term" value="P:cell surface receptor signaling pathway"/>
    <property type="evidence" value="ECO:0007669"/>
    <property type="project" value="InterPro"/>
</dbReference>
<feature type="transmembrane region" description="Helical" evidence="7">
    <location>
        <begin position="149"/>
        <end position="172"/>
    </location>
</feature>
<keyword evidence="2 7" id="KW-0812">Transmembrane</keyword>
<dbReference type="AlphaFoldDB" id="W5KM38"/>
<evidence type="ECO:0000313" key="11">
    <source>
        <dbReference type="Proteomes" id="UP000018467"/>
    </source>
</evidence>
<dbReference type="SMART" id="SM00303">
    <property type="entry name" value="GPS"/>
    <property type="match status" value="1"/>
</dbReference>
<feature type="transmembrane region" description="Helical" evidence="7">
    <location>
        <begin position="184"/>
        <end position="210"/>
    </location>
</feature>
<dbReference type="HOGENOM" id="CLU_002753_3_9_1"/>
<dbReference type="Bgee" id="ENSAMXG00000008419">
    <property type="expression patterns" value="Expressed in intestine and 1 other cell type or tissue"/>
</dbReference>
<dbReference type="InterPro" id="IPR000203">
    <property type="entry name" value="GPS"/>
</dbReference>
<dbReference type="Gene3D" id="2.60.220.50">
    <property type="match status" value="1"/>
</dbReference>
<keyword evidence="5" id="KW-1015">Disulfide bond</keyword>
<organism evidence="10 11">
    <name type="scientific">Astyanax mexicanus</name>
    <name type="common">Blind cave fish</name>
    <name type="synonym">Astyanax fasciatus mexicanus</name>
    <dbReference type="NCBI Taxonomy" id="7994"/>
    <lineage>
        <taxon>Eukaryota</taxon>
        <taxon>Metazoa</taxon>
        <taxon>Chordata</taxon>
        <taxon>Craniata</taxon>
        <taxon>Vertebrata</taxon>
        <taxon>Euteleostomi</taxon>
        <taxon>Actinopterygii</taxon>
        <taxon>Neopterygii</taxon>
        <taxon>Teleostei</taxon>
        <taxon>Ostariophysi</taxon>
        <taxon>Characiformes</taxon>
        <taxon>Characoidei</taxon>
        <taxon>Acestrorhamphidae</taxon>
        <taxon>Acestrorhamphinae</taxon>
        <taxon>Astyanax</taxon>
    </lineage>
</organism>
<dbReference type="STRING" id="7994.ENSAMXP00000008650"/>
<accession>W5KM38</accession>
<reference evidence="10" key="3">
    <citation type="submission" date="2025-08" db="UniProtKB">
        <authorList>
            <consortium name="Ensembl"/>
        </authorList>
    </citation>
    <scope>IDENTIFICATION</scope>
</reference>
<feature type="domain" description="GAIN-B" evidence="8">
    <location>
        <begin position="1"/>
        <end position="138"/>
    </location>
</feature>
<evidence type="ECO:0000256" key="6">
    <source>
        <dbReference type="SAM" id="MobiDB-lite"/>
    </source>
</evidence>
<dbReference type="PANTHER" id="PTHR12011">
    <property type="entry name" value="ADHESION G-PROTEIN COUPLED RECEPTOR"/>
    <property type="match status" value="1"/>
</dbReference>
<dbReference type="GO" id="GO:0005886">
    <property type="term" value="C:plasma membrane"/>
    <property type="evidence" value="ECO:0007669"/>
    <property type="project" value="TreeGrafter"/>
</dbReference>
<dbReference type="SUPFAM" id="SSF81321">
    <property type="entry name" value="Family A G protein-coupled receptor-like"/>
    <property type="match status" value="1"/>
</dbReference>
<evidence type="ECO:0000256" key="2">
    <source>
        <dbReference type="ARBA" id="ARBA00022692"/>
    </source>
</evidence>
<dbReference type="InterPro" id="IPR000832">
    <property type="entry name" value="GPCR_2_secretin-like"/>
</dbReference>
<dbReference type="GO" id="GO:0004930">
    <property type="term" value="F:G protein-coupled receptor activity"/>
    <property type="evidence" value="ECO:0007669"/>
    <property type="project" value="InterPro"/>
</dbReference>
<evidence type="ECO:0000313" key="10">
    <source>
        <dbReference type="Ensembl" id="ENSAMXP00000008650.2"/>
    </source>
</evidence>
<dbReference type="GeneTree" id="ENSGT00940000156341"/>
<sequence length="472" mass="53241">PFDGTVAFISLPVALLTSFAQNNLTLPRVQFQFYGVPALFKDGKDGKTLNTYVVSASVINAAEPVEGLKEPVIVRLHHLDTHITDEDVRCAYWDFNKNGFGGWSSRGCWKYNVSSEYTTCMCDHLTHFGVLLDVSRTPIDGPNETILTVITYIGCGLSSFFLGITVLTYSLLRKLRRDYPSQILLNLSIALLGLNIVFLTNSWLSAFTIYGLCIAVATAQHYFLLASFSWMLLEAVNLYFALVKVFNVYIPSYILKFCVLGWVPLLICFLVLVVKQQAYASFSDGLERLENAEMCWIQDDVVFYVTVVGYIGLVLVCNSSIFVVVLLQMKKMRMNQPAGTHRDLLKDLRGVASLTLLIGLTWSFAFFTWGPAKVPLLYLFTILNSLQFFIFVFHCLLKENVRKQWRVHLCFGRFKLQDHSLSHTATVTAKPKQWQLPKFPTVASFRSSKSNSTQSSSASSDSSQRHVSIRRP</sequence>
<dbReference type="Gene3D" id="1.20.1070.10">
    <property type="entry name" value="Rhodopsin 7-helix transmembrane proteins"/>
    <property type="match status" value="1"/>
</dbReference>
<evidence type="ECO:0000259" key="8">
    <source>
        <dbReference type="PROSITE" id="PS50221"/>
    </source>
</evidence>
<name>W5KM38_ASTMX</name>
<dbReference type="InterPro" id="IPR046338">
    <property type="entry name" value="GAIN_dom_sf"/>
</dbReference>
<keyword evidence="11" id="KW-1185">Reference proteome</keyword>
<reference evidence="11" key="1">
    <citation type="submission" date="2013-03" db="EMBL/GenBank/DDBJ databases">
        <authorList>
            <person name="Jeffery W."/>
            <person name="Warren W."/>
            <person name="Wilson R.K."/>
        </authorList>
    </citation>
    <scope>NUCLEOTIDE SEQUENCE</scope>
    <source>
        <strain evidence="11">female</strain>
    </source>
</reference>
<dbReference type="Proteomes" id="UP000018467">
    <property type="component" value="Unassembled WGS sequence"/>
</dbReference>
<dbReference type="PROSITE" id="PS50221">
    <property type="entry name" value="GAIN_B"/>
    <property type="match status" value="1"/>
</dbReference>
<evidence type="ECO:0000256" key="5">
    <source>
        <dbReference type="ARBA" id="ARBA00023157"/>
    </source>
</evidence>
<evidence type="ECO:0000256" key="7">
    <source>
        <dbReference type="SAM" id="Phobius"/>
    </source>
</evidence>
<keyword evidence="3 7" id="KW-1133">Transmembrane helix</keyword>
<dbReference type="InterPro" id="IPR057244">
    <property type="entry name" value="GAIN_B"/>
</dbReference>
<protein>
    <submittedName>
        <fullName evidence="10">Adhesion G protein-coupled receptor G4b</fullName>
    </submittedName>
</protein>